<evidence type="ECO:0000256" key="2">
    <source>
        <dbReference type="ARBA" id="ARBA00009085"/>
    </source>
</evidence>
<dbReference type="InterPro" id="IPR029071">
    <property type="entry name" value="Ubiquitin-like_domsf"/>
</dbReference>
<feature type="region of interest" description="Disordered" evidence="8">
    <location>
        <begin position="229"/>
        <end position="271"/>
    </location>
</feature>
<keyword evidence="7" id="KW-0788">Thiol protease</keyword>
<keyword evidence="12" id="KW-1185">Reference proteome</keyword>
<dbReference type="GO" id="GO:0061136">
    <property type="term" value="P:regulation of proteasomal protein catabolic process"/>
    <property type="evidence" value="ECO:0007669"/>
    <property type="project" value="TreeGrafter"/>
</dbReference>
<keyword evidence="6 11" id="KW-0378">Hydrolase</keyword>
<dbReference type="PANTHER" id="PTHR43982:SF1">
    <property type="entry name" value="UBIQUITIN CARBOXYL-TERMINAL HYDROLASE 14"/>
    <property type="match status" value="1"/>
</dbReference>
<evidence type="ECO:0000259" key="9">
    <source>
        <dbReference type="PROSITE" id="PS50053"/>
    </source>
</evidence>
<dbReference type="PROSITE" id="PS00973">
    <property type="entry name" value="USP_2"/>
    <property type="match status" value="1"/>
</dbReference>
<dbReference type="PANTHER" id="PTHR43982">
    <property type="entry name" value="UBIQUITIN CARBOXYL-TERMINAL HYDROLASE"/>
    <property type="match status" value="1"/>
</dbReference>
<evidence type="ECO:0000313" key="12">
    <source>
        <dbReference type="Proteomes" id="UP000032142"/>
    </source>
</evidence>
<evidence type="ECO:0000256" key="1">
    <source>
        <dbReference type="ARBA" id="ARBA00000707"/>
    </source>
</evidence>
<dbReference type="PROSITE" id="PS50235">
    <property type="entry name" value="USP_3"/>
    <property type="match status" value="1"/>
</dbReference>
<reference evidence="12" key="1">
    <citation type="submission" date="2014-09" db="EMBL/GenBank/DDBJ databases">
        <authorList>
            <person name="Mudge J."/>
            <person name="Ramaraj T."/>
            <person name="Lindquist I.E."/>
            <person name="Bharti A.K."/>
            <person name="Sundararajan A."/>
            <person name="Cameron C.T."/>
            <person name="Woodward J.E."/>
            <person name="May G.D."/>
            <person name="Brubaker C."/>
            <person name="Broadhvest J."/>
            <person name="Wilkins T.A."/>
        </authorList>
    </citation>
    <scope>NUCLEOTIDE SEQUENCE</scope>
    <source>
        <strain evidence="12">cv. AKA8401</strain>
    </source>
</reference>
<evidence type="ECO:0000256" key="6">
    <source>
        <dbReference type="ARBA" id="ARBA00022801"/>
    </source>
</evidence>
<dbReference type="EC" id="3.4.19.12" evidence="3"/>
<keyword evidence="5" id="KW-0833">Ubl conjugation pathway</keyword>
<dbReference type="SUPFAM" id="SSF54236">
    <property type="entry name" value="Ubiquitin-like"/>
    <property type="match status" value="1"/>
</dbReference>
<dbReference type="Gene3D" id="3.10.20.90">
    <property type="entry name" value="Phosphatidylinositol 3-kinase Catalytic Subunit, Chain A, domain 1"/>
    <property type="match status" value="1"/>
</dbReference>
<dbReference type="GO" id="GO:0004843">
    <property type="term" value="F:cysteine-type deubiquitinase activity"/>
    <property type="evidence" value="ECO:0007669"/>
    <property type="project" value="UniProtKB-EC"/>
</dbReference>
<feature type="compositionally biased region" description="Basic and acidic residues" evidence="8">
    <location>
        <begin position="238"/>
        <end position="248"/>
    </location>
</feature>
<evidence type="ECO:0000313" key="11">
    <source>
        <dbReference type="EMBL" id="KHF98499.1"/>
    </source>
</evidence>
<comment type="similarity">
    <text evidence="2">Belongs to the peptidase C19 family.</text>
</comment>
<dbReference type="GO" id="GO:0070628">
    <property type="term" value="F:proteasome binding"/>
    <property type="evidence" value="ECO:0007669"/>
    <property type="project" value="TreeGrafter"/>
</dbReference>
<dbReference type="InterPro" id="IPR018200">
    <property type="entry name" value="USP_CS"/>
</dbReference>
<sequence length="349" mass="38753">MLTVSVKWQKELLKAVEIDTSQPPYVFKCQLYDLTGVPPERQKIMVKGGLLKGQKLMMMGTADEVVKAPEKGPVFMEDLPEEEQVVSLGHSAGLFNLGNTCYMNSTVQCLHSVPELKSSLVKYSHSGRNNDVDQTSHMLTIATRDLFGELDKSVKPVAPMQFWTLLRKKYPQFGQLHNGVFMQQDAEECWTQLLYTLSQSLRSAGSRDLLFGAVLPSMILRDEEGKKLGLKANGKSSSSKDDDVKMIDGEGSSNASGESTVTTSQEGVPSDKETRLTGIYDLVAVLTHKGRSADSGHYVAWVKQESGKWIEFDDDNPIPQREEDIVKLSGGGDWHMAYICMYKARTVSM</sequence>
<evidence type="ECO:0000256" key="5">
    <source>
        <dbReference type="ARBA" id="ARBA00022786"/>
    </source>
</evidence>
<evidence type="ECO:0000256" key="3">
    <source>
        <dbReference type="ARBA" id="ARBA00012759"/>
    </source>
</evidence>
<feature type="domain" description="USP" evidence="10">
    <location>
        <begin position="92"/>
        <end position="345"/>
    </location>
</feature>
<accession>A0A0B0MCJ2</accession>
<proteinExistence type="inferred from homology"/>
<gene>
    <name evidence="11" type="ORF">F383_12819</name>
</gene>
<dbReference type="InterPro" id="IPR000626">
    <property type="entry name" value="Ubiquitin-like_dom"/>
</dbReference>
<dbReference type="PROSITE" id="PS00972">
    <property type="entry name" value="USP_1"/>
    <property type="match status" value="1"/>
</dbReference>
<evidence type="ECO:0000259" key="10">
    <source>
        <dbReference type="PROSITE" id="PS50235"/>
    </source>
</evidence>
<dbReference type="InterPro" id="IPR001394">
    <property type="entry name" value="Peptidase_C19_UCH"/>
</dbReference>
<evidence type="ECO:0000256" key="4">
    <source>
        <dbReference type="ARBA" id="ARBA00022670"/>
    </source>
</evidence>
<dbReference type="Gene3D" id="3.90.70.10">
    <property type="entry name" value="Cysteine proteinases"/>
    <property type="match status" value="2"/>
</dbReference>
<dbReference type="Pfam" id="PF00443">
    <property type="entry name" value="UCH"/>
    <property type="match status" value="2"/>
</dbReference>
<organism evidence="11 12">
    <name type="scientific">Gossypium arboreum</name>
    <name type="common">Tree cotton</name>
    <name type="synonym">Gossypium nanking</name>
    <dbReference type="NCBI Taxonomy" id="29729"/>
    <lineage>
        <taxon>Eukaryota</taxon>
        <taxon>Viridiplantae</taxon>
        <taxon>Streptophyta</taxon>
        <taxon>Embryophyta</taxon>
        <taxon>Tracheophyta</taxon>
        <taxon>Spermatophyta</taxon>
        <taxon>Magnoliopsida</taxon>
        <taxon>eudicotyledons</taxon>
        <taxon>Gunneridae</taxon>
        <taxon>Pentapetalae</taxon>
        <taxon>rosids</taxon>
        <taxon>malvids</taxon>
        <taxon>Malvales</taxon>
        <taxon>Malvaceae</taxon>
        <taxon>Malvoideae</taxon>
        <taxon>Gossypium</taxon>
    </lineage>
</organism>
<dbReference type="InterPro" id="IPR038765">
    <property type="entry name" value="Papain-like_cys_pep_sf"/>
</dbReference>
<dbReference type="AlphaFoldDB" id="A0A0B0MCJ2"/>
<comment type="catalytic activity">
    <reaction evidence="1">
        <text>Thiol-dependent hydrolysis of ester, thioester, amide, peptide and isopeptide bonds formed by the C-terminal Gly of ubiquitin (a 76-residue protein attached to proteins as an intracellular targeting signal).</text>
        <dbReference type="EC" id="3.4.19.12"/>
    </reaction>
</comment>
<dbReference type="PROSITE" id="PS50053">
    <property type="entry name" value="UBIQUITIN_2"/>
    <property type="match status" value="1"/>
</dbReference>
<protein>
    <recommendedName>
        <fullName evidence="3">ubiquitinyl hydrolase 1</fullName>
        <ecNumber evidence="3">3.4.19.12</ecNumber>
    </recommendedName>
</protein>
<dbReference type="Proteomes" id="UP000032142">
    <property type="component" value="Unassembled WGS sequence"/>
</dbReference>
<dbReference type="CDD" id="cd16104">
    <property type="entry name" value="Ubl_USP14_like"/>
    <property type="match status" value="1"/>
</dbReference>
<name>A0A0B0MCJ2_GOSAR</name>
<keyword evidence="4" id="KW-0645">Protease</keyword>
<dbReference type="GO" id="GO:0043161">
    <property type="term" value="P:proteasome-mediated ubiquitin-dependent protein catabolic process"/>
    <property type="evidence" value="ECO:0007669"/>
    <property type="project" value="InterPro"/>
</dbReference>
<dbReference type="EMBL" id="JRRC01041402">
    <property type="protein sequence ID" value="KHF98499.1"/>
    <property type="molecule type" value="Genomic_DNA"/>
</dbReference>
<feature type="domain" description="Ubiquitin-like" evidence="9">
    <location>
        <begin position="2"/>
        <end position="57"/>
    </location>
</feature>
<evidence type="ECO:0000256" key="7">
    <source>
        <dbReference type="ARBA" id="ARBA00022807"/>
    </source>
</evidence>
<feature type="compositionally biased region" description="Polar residues" evidence="8">
    <location>
        <begin position="251"/>
        <end position="267"/>
    </location>
</feature>
<dbReference type="InterPro" id="IPR044635">
    <property type="entry name" value="UBP14-like"/>
</dbReference>
<dbReference type="GO" id="GO:0016579">
    <property type="term" value="P:protein deubiquitination"/>
    <property type="evidence" value="ECO:0007669"/>
    <property type="project" value="InterPro"/>
</dbReference>
<evidence type="ECO:0000256" key="8">
    <source>
        <dbReference type="SAM" id="MobiDB-lite"/>
    </source>
</evidence>
<comment type="caution">
    <text evidence="11">The sequence shown here is derived from an EMBL/GenBank/DDBJ whole genome shotgun (WGS) entry which is preliminary data.</text>
</comment>
<dbReference type="SUPFAM" id="SSF54001">
    <property type="entry name" value="Cysteine proteinases"/>
    <property type="match status" value="1"/>
</dbReference>
<dbReference type="InterPro" id="IPR028889">
    <property type="entry name" value="USP"/>
</dbReference>